<dbReference type="PANTHER" id="PTHR46609:SF8">
    <property type="entry name" value="YQAJ VIRAL RECOMBINASE DOMAIN-CONTAINING PROTEIN"/>
    <property type="match status" value="1"/>
</dbReference>
<evidence type="ECO:0008006" key="4">
    <source>
        <dbReference type="Google" id="ProtNLM"/>
    </source>
</evidence>
<evidence type="ECO:0000313" key="3">
    <source>
        <dbReference type="Proteomes" id="UP001162156"/>
    </source>
</evidence>
<dbReference type="InterPro" id="IPR011335">
    <property type="entry name" value="Restrct_endonuc-II-like"/>
</dbReference>
<keyword evidence="1" id="KW-0472">Membrane</keyword>
<evidence type="ECO:0000313" key="2">
    <source>
        <dbReference type="EMBL" id="KAJ8928338.1"/>
    </source>
</evidence>
<accession>A0AAV8WPS5</accession>
<feature type="transmembrane region" description="Helical" evidence="1">
    <location>
        <begin position="221"/>
        <end position="252"/>
    </location>
</feature>
<dbReference type="PANTHER" id="PTHR46609">
    <property type="entry name" value="EXONUCLEASE, PHAGE-TYPE/RECB, C-TERMINAL DOMAIN-CONTAINING PROTEIN"/>
    <property type="match status" value="1"/>
</dbReference>
<organism evidence="2 3">
    <name type="scientific">Rhamnusium bicolor</name>
    <dbReference type="NCBI Taxonomy" id="1586634"/>
    <lineage>
        <taxon>Eukaryota</taxon>
        <taxon>Metazoa</taxon>
        <taxon>Ecdysozoa</taxon>
        <taxon>Arthropoda</taxon>
        <taxon>Hexapoda</taxon>
        <taxon>Insecta</taxon>
        <taxon>Pterygota</taxon>
        <taxon>Neoptera</taxon>
        <taxon>Endopterygota</taxon>
        <taxon>Coleoptera</taxon>
        <taxon>Polyphaga</taxon>
        <taxon>Cucujiformia</taxon>
        <taxon>Chrysomeloidea</taxon>
        <taxon>Cerambycidae</taxon>
        <taxon>Lepturinae</taxon>
        <taxon>Rhagiini</taxon>
        <taxon>Rhamnusium</taxon>
    </lineage>
</organism>
<keyword evidence="1" id="KW-1133">Transmembrane helix</keyword>
<proteinExistence type="predicted"/>
<evidence type="ECO:0000256" key="1">
    <source>
        <dbReference type="SAM" id="Phobius"/>
    </source>
</evidence>
<comment type="caution">
    <text evidence="2">The sequence shown here is derived from an EMBL/GenBank/DDBJ whole genome shotgun (WGS) entry which is preliminary data.</text>
</comment>
<dbReference type="GO" id="GO:0006281">
    <property type="term" value="P:DNA repair"/>
    <property type="evidence" value="ECO:0007669"/>
    <property type="project" value="UniProtKB-ARBA"/>
</dbReference>
<sequence length="258" mass="30929">MISYGATTNEKIPLLQTIPPANIRAVYNDHDYLKEHPEEIFLKSKFLKHISQDKIWEIEYKTRGQSNNNNWLEERKYRLQSSYFGDIRKSLKNDQYAKNLSKRIPDSITATACLEIKCPFSARNSVITPETVPYLQLCDKDGFYKLKVDHNYYFQIQGQMLCTERRICHFVIYTNVDCLILSIARDEQFIVNMVNKLKDFYENYHKNNVFQTFLYKNYDNFFLIFLINMLYFPLLFMMRFAIFCRVIFIYVLNKTTVF</sequence>
<name>A0AAV8WPS5_9CUCU</name>
<gene>
    <name evidence="2" type="ORF">NQ314_019114</name>
</gene>
<dbReference type="EMBL" id="JANEYF010005390">
    <property type="protein sequence ID" value="KAJ8928338.1"/>
    <property type="molecule type" value="Genomic_DNA"/>
</dbReference>
<protein>
    <recommendedName>
        <fullName evidence="4">YqaJ viral recombinase domain-containing protein</fullName>
    </recommendedName>
</protein>
<dbReference type="InterPro" id="IPR051703">
    <property type="entry name" value="NF-kappa-B_Signaling_Reg"/>
</dbReference>
<keyword evidence="1" id="KW-0812">Transmembrane</keyword>
<dbReference type="InterPro" id="IPR011604">
    <property type="entry name" value="PDDEXK-like_dom_sf"/>
</dbReference>
<dbReference type="Proteomes" id="UP001162156">
    <property type="component" value="Unassembled WGS sequence"/>
</dbReference>
<dbReference type="Gene3D" id="3.90.320.10">
    <property type="match status" value="1"/>
</dbReference>
<dbReference type="AlphaFoldDB" id="A0AAV8WPS5"/>
<reference evidence="2" key="1">
    <citation type="journal article" date="2023" name="Insect Mol. Biol.">
        <title>Genome sequencing provides insights into the evolution of gene families encoding plant cell wall-degrading enzymes in longhorned beetles.</title>
        <authorList>
            <person name="Shin N.R."/>
            <person name="Okamura Y."/>
            <person name="Kirsch R."/>
            <person name="Pauchet Y."/>
        </authorList>
    </citation>
    <scope>NUCLEOTIDE SEQUENCE</scope>
    <source>
        <strain evidence="2">RBIC_L_NR</strain>
    </source>
</reference>
<dbReference type="SUPFAM" id="SSF52980">
    <property type="entry name" value="Restriction endonuclease-like"/>
    <property type="match status" value="1"/>
</dbReference>
<dbReference type="CDD" id="cd22343">
    <property type="entry name" value="PDDEXK_lambda_exonuclease-like"/>
    <property type="match status" value="1"/>
</dbReference>
<keyword evidence="3" id="KW-1185">Reference proteome</keyword>